<organism evidence="2 3">
    <name type="scientific">Acetobacterium wieringae</name>
    <dbReference type="NCBI Taxonomy" id="52694"/>
    <lineage>
        <taxon>Bacteria</taxon>
        <taxon>Bacillati</taxon>
        <taxon>Bacillota</taxon>
        <taxon>Clostridia</taxon>
        <taxon>Eubacteriales</taxon>
        <taxon>Eubacteriaceae</taxon>
        <taxon>Acetobacterium</taxon>
    </lineage>
</organism>
<dbReference type="Gene3D" id="3.40.50.300">
    <property type="entry name" value="P-loop containing nucleotide triphosphate hydrolases"/>
    <property type="match status" value="1"/>
</dbReference>
<dbReference type="SUPFAM" id="SSF52540">
    <property type="entry name" value="P-loop containing nucleoside triphosphate hydrolases"/>
    <property type="match status" value="1"/>
</dbReference>
<dbReference type="InterPro" id="IPR051316">
    <property type="entry name" value="Zinc-reg_GTPase_activator"/>
</dbReference>
<dbReference type="PANTHER" id="PTHR13748">
    <property type="entry name" value="COBW-RELATED"/>
    <property type="match status" value="1"/>
</dbReference>
<evidence type="ECO:0000259" key="1">
    <source>
        <dbReference type="Pfam" id="PF02492"/>
    </source>
</evidence>
<dbReference type="EMBL" id="LKEU01000027">
    <property type="protein sequence ID" value="OFV71061.1"/>
    <property type="molecule type" value="Genomic_DNA"/>
</dbReference>
<dbReference type="Pfam" id="PF02492">
    <property type="entry name" value="cobW"/>
    <property type="match status" value="1"/>
</dbReference>
<evidence type="ECO:0000313" key="3">
    <source>
        <dbReference type="Proteomes" id="UP000176244"/>
    </source>
</evidence>
<dbReference type="GO" id="GO:0005737">
    <property type="term" value="C:cytoplasm"/>
    <property type="evidence" value="ECO:0007669"/>
    <property type="project" value="TreeGrafter"/>
</dbReference>
<dbReference type="InterPro" id="IPR027417">
    <property type="entry name" value="P-loop_NTPase"/>
</dbReference>
<dbReference type="InterPro" id="IPR003495">
    <property type="entry name" value="CobW/HypB/UreG_nucleotide-bd"/>
</dbReference>
<accession>A0A1F2PJZ5</accession>
<dbReference type="RefSeq" id="WP_242871598.1">
    <property type="nucleotide sequence ID" value="NZ_JBCFAW010000002.1"/>
</dbReference>
<protein>
    <submittedName>
        <fullName evidence="2">Putative GTP-binding protein YjiA</fullName>
    </submittedName>
</protein>
<gene>
    <name evidence="2" type="primary">yjiA_3</name>
    <name evidence="2" type="ORF">ACWI_16470</name>
</gene>
<proteinExistence type="predicted"/>
<dbReference type="AlphaFoldDB" id="A0A1F2PJZ5"/>
<sequence>MFPTNDLPGRNPQKNMKLILLTGFLGSGKTTLLKRLLKEFEDTKIGVLMNEFGETSIDGQLIQTEEFDLIELTNGSIFCACLKENFIKGMAEFLTRDLEIVFVESSGVADPSNMGVVLETVTKISGASYDYAGSLCIVDGLYFLKQFDVIPALEKQIAYASTVIINKADLQTPAVLMEIKEKIRKINVDVSIYQTSFCNVPIREMVLGMNEKQIVAQPSTNTWESRPKTKILKTEAILDFEKFSGFLQEIKYSTHRIKGFVRTTQGVFEVSCVNDFAVMNPWNRPIDETEVVFISSVGIKMTSDLLKFWKMFFGETAFKI</sequence>
<dbReference type="STRING" id="52694.ACWI_16470"/>
<reference evidence="2 3" key="1">
    <citation type="submission" date="2015-09" db="EMBL/GenBank/DDBJ databases">
        <title>Genome sequence of Acetobacterium wieringae DSM 1911.</title>
        <authorList>
            <person name="Poehlein A."/>
            <person name="Bengelsdorf F.R."/>
            <person name="Schiel-Bengelsdorf B."/>
            <person name="Duerre P."/>
            <person name="Daniel R."/>
        </authorList>
    </citation>
    <scope>NUCLEOTIDE SEQUENCE [LARGE SCALE GENOMIC DNA]</scope>
    <source>
        <strain evidence="2 3">DSM 1911</strain>
    </source>
</reference>
<feature type="domain" description="CobW/HypB/UreG nucleotide-binding" evidence="1">
    <location>
        <begin position="19"/>
        <end position="192"/>
    </location>
</feature>
<dbReference type="PANTHER" id="PTHR13748:SF62">
    <property type="entry name" value="COBW DOMAIN-CONTAINING PROTEIN"/>
    <property type="match status" value="1"/>
</dbReference>
<name>A0A1F2PJZ5_9FIRM</name>
<evidence type="ECO:0000313" key="2">
    <source>
        <dbReference type="EMBL" id="OFV71061.1"/>
    </source>
</evidence>
<dbReference type="CDD" id="cd03112">
    <property type="entry name" value="CobW-like"/>
    <property type="match status" value="1"/>
</dbReference>
<comment type="caution">
    <text evidence="2">The sequence shown here is derived from an EMBL/GenBank/DDBJ whole genome shotgun (WGS) entry which is preliminary data.</text>
</comment>
<dbReference type="Proteomes" id="UP000176244">
    <property type="component" value="Unassembled WGS sequence"/>
</dbReference>